<evidence type="ECO:0000256" key="2">
    <source>
        <dbReference type="SAM" id="SignalP"/>
    </source>
</evidence>
<organism evidence="4 5">
    <name type="scientific">Eubacterium ventriosum</name>
    <dbReference type="NCBI Taxonomy" id="39496"/>
    <lineage>
        <taxon>Bacteria</taxon>
        <taxon>Bacillati</taxon>
        <taxon>Bacillota</taxon>
        <taxon>Clostridia</taxon>
        <taxon>Eubacteriales</taxon>
        <taxon>Eubacteriaceae</taxon>
        <taxon>Eubacterium</taxon>
    </lineage>
</organism>
<comment type="caution">
    <text evidence="4">The sequence shown here is derived from an EMBL/GenBank/DDBJ whole genome shotgun (WGS) entry which is preliminary data.</text>
</comment>
<dbReference type="InterPro" id="IPR013783">
    <property type="entry name" value="Ig-like_fold"/>
</dbReference>
<keyword evidence="5" id="KW-1185">Reference proteome</keyword>
<accession>A0A413RBR8</accession>
<dbReference type="Gene3D" id="2.60.40.10">
    <property type="entry name" value="Immunoglobulins"/>
    <property type="match status" value="1"/>
</dbReference>
<dbReference type="SUPFAM" id="SSF49785">
    <property type="entry name" value="Galactose-binding domain-like"/>
    <property type="match status" value="1"/>
</dbReference>
<feature type="signal peptide" evidence="2">
    <location>
        <begin position="1"/>
        <end position="24"/>
    </location>
</feature>
<name>A0A413RBR8_9FIRM</name>
<evidence type="ECO:0000256" key="1">
    <source>
        <dbReference type="SAM" id="MobiDB-lite"/>
    </source>
</evidence>
<evidence type="ECO:0000313" key="5">
    <source>
        <dbReference type="Proteomes" id="UP000284779"/>
    </source>
</evidence>
<dbReference type="InterPro" id="IPR008979">
    <property type="entry name" value="Galactose-bd-like_sf"/>
</dbReference>
<feature type="region of interest" description="Disordered" evidence="1">
    <location>
        <begin position="254"/>
        <end position="300"/>
    </location>
</feature>
<feature type="compositionally biased region" description="Low complexity" evidence="1">
    <location>
        <begin position="268"/>
        <end position="294"/>
    </location>
</feature>
<dbReference type="EMBL" id="QSFD01000002">
    <property type="protein sequence ID" value="RHA20091.1"/>
    <property type="molecule type" value="Genomic_DNA"/>
</dbReference>
<protein>
    <recommendedName>
        <fullName evidence="3">Fibronectin type-III domain-containing protein</fullName>
    </recommendedName>
</protein>
<dbReference type="InterPro" id="IPR036116">
    <property type="entry name" value="FN3_sf"/>
</dbReference>
<evidence type="ECO:0000313" key="4">
    <source>
        <dbReference type="EMBL" id="RHA20091.1"/>
    </source>
</evidence>
<proteinExistence type="predicted"/>
<reference evidence="4 5" key="1">
    <citation type="submission" date="2018-08" db="EMBL/GenBank/DDBJ databases">
        <title>A genome reference for cultivated species of the human gut microbiota.</title>
        <authorList>
            <person name="Zou Y."/>
            <person name="Xue W."/>
            <person name="Luo G."/>
        </authorList>
    </citation>
    <scope>NUCLEOTIDE SEQUENCE [LARGE SCALE GENOMIC DNA]</scope>
    <source>
        <strain evidence="4 5">AM44-11BH</strain>
    </source>
</reference>
<feature type="chain" id="PRO_5039694455" description="Fibronectin type-III domain-containing protein" evidence="2">
    <location>
        <begin position="25"/>
        <end position="388"/>
    </location>
</feature>
<dbReference type="RefSeq" id="WP_117969604.1">
    <property type="nucleotide sequence ID" value="NZ_QSFD01000002.1"/>
</dbReference>
<dbReference type="AlphaFoldDB" id="A0A413RBR8"/>
<dbReference type="Proteomes" id="UP000284779">
    <property type="component" value="Unassembled WGS sequence"/>
</dbReference>
<gene>
    <name evidence="4" type="ORF">DW944_02830</name>
</gene>
<dbReference type="SUPFAM" id="SSF49265">
    <property type="entry name" value="Fibronectin type III"/>
    <property type="match status" value="1"/>
</dbReference>
<dbReference type="Gene3D" id="2.60.120.260">
    <property type="entry name" value="Galactose-binding domain-like"/>
    <property type="match status" value="1"/>
</dbReference>
<keyword evidence="2" id="KW-0732">Signal</keyword>
<feature type="domain" description="Fibronectin type-III" evidence="3">
    <location>
        <begin position="310"/>
        <end position="384"/>
    </location>
</feature>
<evidence type="ECO:0000259" key="3">
    <source>
        <dbReference type="Pfam" id="PF00041"/>
    </source>
</evidence>
<dbReference type="InterPro" id="IPR003961">
    <property type="entry name" value="FN3_dom"/>
</dbReference>
<sequence length="388" mass="41985">MRKVFNKALAGVTSATLIATLALGVNFTSTVKADGATTVDTVWSFTQGGQYNPDEPANTGYIKSVNVGNDVFSNWGRDKNEKQTQTASKATTGFTLDIENTGWDAGWKNNPVNINPWAVEASNTIEAKAGHIYKVSFKAKASKKKYGYVAFGTDIVTDQATGATLTPYDQAPIEMSDDATNQIITLGTTDKTYTFTFTNWVSAKEIKTSIMLGAFNAQYDYAGNSVSDIITEKEANWNGTVVVSDFTITDKGLNPEFVVEPPKPTQPSQPSQPSQPTQPSKPAVTPGNNNGGNNQPAVTKPVAKKLARVAKVKAKNNKAKTVKVTWRKVASAKKYEVKVGNKTYTAKKATLTVKKLKKGKTYKIKVRAKATGFKTGAWSKTVKVKIKK</sequence>
<dbReference type="Pfam" id="PF00041">
    <property type="entry name" value="fn3"/>
    <property type="match status" value="1"/>
</dbReference>